<dbReference type="GO" id="GO:0022857">
    <property type="term" value="F:transmembrane transporter activity"/>
    <property type="evidence" value="ECO:0007669"/>
    <property type="project" value="InterPro"/>
</dbReference>
<feature type="transmembrane region" description="Helical" evidence="7">
    <location>
        <begin position="318"/>
        <end position="342"/>
    </location>
</feature>
<evidence type="ECO:0000256" key="1">
    <source>
        <dbReference type="ARBA" id="ARBA00004141"/>
    </source>
</evidence>
<feature type="transmembrane region" description="Helical" evidence="7">
    <location>
        <begin position="254"/>
        <end position="275"/>
    </location>
</feature>
<dbReference type="InterPro" id="IPR002347">
    <property type="entry name" value="SDR_fam"/>
</dbReference>
<evidence type="ECO:0000256" key="7">
    <source>
        <dbReference type="SAM" id="Phobius"/>
    </source>
</evidence>
<dbReference type="HOGENOM" id="CLU_387804_0_0_1"/>
<feature type="transmembrane region" description="Helical" evidence="7">
    <location>
        <begin position="287"/>
        <end position="311"/>
    </location>
</feature>
<evidence type="ECO:0000256" key="6">
    <source>
        <dbReference type="SAM" id="MobiDB-lite"/>
    </source>
</evidence>
<dbReference type="eggNOG" id="KOG1611">
    <property type="taxonomic scope" value="Eukaryota"/>
</dbReference>
<dbReference type="SUPFAM" id="SSF51735">
    <property type="entry name" value="NAD(P)-binding Rossmann-fold domains"/>
    <property type="match status" value="1"/>
</dbReference>
<evidence type="ECO:0000313" key="9">
    <source>
        <dbReference type="Proteomes" id="UP000012174"/>
    </source>
</evidence>
<keyword evidence="3 7" id="KW-0812">Transmembrane</keyword>
<proteinExistence type="inferred from homology"/>
<comment type="similarity">
    <text evidence="2">Belongs to the major facilitator superfamily. TCR/Tet family.</text>
</comment>
<organism evidence="8 9">
    <name type="scientific">Eutypa lata (strain UCR-EL1)</name>
    <name type="common">Grapevine dieback disease fungus</name>
    <name type="synonym">Eutypa armeniacae</name>
    <dbReference type="NCBI Taxonomy" id="1287681"/>
    <lineage>
        <taxon>Eukaryota</taxon>
        <taxon>Fungi</taxon>
        <taxon>Dikarya</taxon>
        <taxon>Ascomycota</taxon>
        <taxon>Pezizomycotina</taxon>
        <taxon>Sordariomycetes</taxon>
        <taxon>Xylariomycetidae</taxon>
        <taxon>Xylariales</taxon>
        <taxon>Diatrypaceae</taxon>
        <taxon>Eutypa</taxon>
    </lineage>
</organism>
<feature type="compositionally biased region" description="Polar residues" evidence="6">
    <location>
        <begin position="1"/>
        <end position="14"/>
    </location>
</feature>
<dbReference type="InterPro" id="IPR011701">
    <property type="entry name" value="MFS"/>
</dbReference>
<evidence type="ECO:0000256" key="5">
    <source>
        <dbReference type="ARBA" id="ARBA00023136"/>
    </source>
</evidence>
<dbReference type="Gene3D" id="1.20.1720.10">
    <property type="entry name" value="Multidrug resistance protein D"/>
    <property type="match status" value="1"/>
</dbReference>
<dbReference type="Gene3D" id="3.40.50.720">
    <property type="entry name" value="NAD(P)-binding Rossmann-like Domain"/>
    <property type="match status" value="1"/>
</dbReference>
<dbReference type="GO" id="GO:0005886">
    <property type="term" value="C:plasma membrane"/>
    <property type="evidence" value="ECO:0007669"/>
    <property type="project" value="TreeGrafter"/>
</dbReference>
<dbReference type="PANTHER" id="PTHR23501:SF193">
    <property type="entry name" value="MULTIDRUG TRANSPORTER, PUTATIVE (AFU_ORTHOLOGUE AFUA_8G00940)-RELATED"/>
    <property type="match status" value="1"/>
</dbReference>
<evidence type="ECO:0000256" key="4">
    <source>
        <dbReference type="ARBA" id="ARBA00022989"/>
    </source>
</evidence>
<protein>
    <submittedName>
        <fullName evidence="8">Putative mfs multidrug protein</fullName>
    </submittedName>
</protein>
<dbReference type="InterPro" id="IPR036291">
    <property type="entry name" value="NAD(P)-bd_dom_sf"/>
</dbReference>
<feature type="transmembrane region" description="Helical" evidence="7">
    <location>
        <begin position="381"/>
        <end position="405"/>
    </location>
</feature>
<feature type="region of interest" description="Disordered" evidence="6">
    <location>
        <begin position="1"/>
        <end position="54"/>
    </location>
</feature>
<evidence type="ECO:0000313" key="8">
    <source>
        <dbReference type="EMBL" id="EMR67230.1"/>
    </source>
</evidence>
<feature type="transmembrane region" description="Helical" evidence="7">
    <location>
        <begin position="348"/>
        <end position="369"/>
    </location>
</feature>
<dbReference type="KEGG" id="ela:UCREL1_5764"/>
<gene>
    <name evidence="8" type="ORF">UCREL1_5764</name>
</gene>
<dbReference type="SUPFAM" id="SSF103473">
    <property type="entry name" value="MFS general substrate transporter"/>
    <property type="match status" value="1"/>
</dbReference>
<dbReference type="eggNOG" id="KOG0254">
    <property type="taxonomic scope" value="Eukaryota"/>
</dbReference>
<evidence type="ECO:0000256" key="3">
    <source>
        <dbReference type="ARBA" id="ARBA00022692"/>
    </source>
</evidence>
<dbReference type="OrthoDB" id="1933717at2759"/>
<dbReference type="PANTHER" id="PTHR23501">
    <property type="entry name" value="MAJOR FACILITATOR SUPERFAMILY"/>
    <property type="match status" value="1"/>
</dbReference>
<dbReference type="Pfam" id="PF07690">
    <property type="entry name" value="MFS_1"/>
    <property type="match status" value="1"/>
</dbReference>
<dbReference type="PRINTS" id="PR00081">
    <property type="entry name" value="GDHRDH"/>
</dbReference>
<dbReference type="EMBL" id="KB706482">
    <property type="protein sequence ID" value="EMR67230.1"/>
    <property type="molecule type" value="Genomic_DNA"/>
</dbReference>
<sequence length="712" mass="76351">METPTRQTRSINDPSENEAVPSGVAPVNPPTNDQQRKERDETGAPAGTAGDNGVDPEVDWITGLPLGILMTALSIVMFLVLLDGSIIGTIVDRLLQQSQASFIPLAMLAGMVRPFSLRVSQSGIVMGPLIGGAFTTYSTWRWCFYINLPLGAVVAGLLFFVRIPQPKRFVPPGQSRVVGLVKELDFLGFVLLTGFAIELLLALEMGGSTLPWNSSVIIGLFCGAVVTLILFIFWERHMGDRAMIPFSIVTKRVVWCGCLVYAFLMAALMLLSYYVPIYFQSVLNASAIMSGVYTLPNIVPQVILCIASGVLVGKFGYYLPWSVASIILTAVGTGLLATLSVATTTGQWIGYQILFGAGCGVGIQMPILAAQSSLTGPDIPVSIAILIFSQNIVAAVWLAIASTIFSNSLQRLIPQYAPTVDAAAIINAGATGIRNVVQEGPLLTQGYLRCFQPFIMAPDKQVVLITGANGGIGYETVVGLAQASPNYQILLGSRSLAKGEKALADIKSTYSNSLKSTIEVIQLEVTSAESITAAKNKVEASFGRLDVLLSNAGIIVTDPCDTLTNLRRTFETNTYGPMILTEAFEPLLRKSADPRIIYVSTEQGSMTLRLDPTYKFVNIRGDTYRMSKAALNMLAACVRHNNADWSCKVFAFNPGFCVTNLTGDKGRAMRIEAGARPAKDAADALVDIVLGKRDADAAKSGMVDLDGGMLPW</sequence>
<dbReference type="AlphaFoldDB" id="M7TKJ1"/>
<keyword evidence="4 7" id="KW-1133">Transmembrane helix</keyword>
<feature type="transmembrane region" description="Helical" evidence="7">
    <location>
        <begin position="60"/>
        <end position="82"/>
    </location>
</feature>
<dbReference type="Pfam" id="PF00106">
    <property type="entry name" value="adh_short"/>
    <property type="match status" value="1"/>
</dbReference>
<accession>M7TKJ1</accession>
<comment type="subcellular location">
    <subcellularLocation>
        <location evidence="1">Membrane</location>
        <topology evidence="1">Multi-pass membrane protein</topology>
    </subcellularLocation>
</comment>
<dbReference type="OMA" id="MNIMFNT"/>
<evidence type="ECO:0000256" key="2">
    <source>
        <dbReference type="ARBA" id="ARBA00007520"/>
    </source>
</evidence>
<reference evidence="9" key="1">
    <citation type="journal article" date="2013" name="Genome Announc.">
        <title>Draft genome sequence of the grapevine dieback fungus Eutypa lata UCR-EL1.</title>
        <authorList>
            <person name="Blanco-Ulate B."/>
            <person name="Rolshausen P.E."/>
            <person name="Cantu D."/>
        </authorList>
    </citation>
    <scope>NUCLEOTIDE SEQUENCE [LARGE SCALE GENOMIC DNA]</scope>
    <source>
        <strain evidence="9">UCR-EL1</strain>
    </source>
</reference>
<keyword evidence="5 7" id="KW-0472">Membrane</keyword>
<feature type="transmembrane region" description="Helical" evidence="7">
    <location>
        <begin position="184"/>
        <end position="203"/>
    </location>
</feature>
<keyword evidence="9" id="KW-1185">Reference proteome</keyword>
<feature type="transmembrane region" description="Helical" evidence="7">
    <location>
        <begin position="139"/>
        <end position="163"/>
    </location>
</feature>
<dbReference type="InterPro" id="IPR036259">
    <property type="entry name" value="MFS_trans_sf"/>
</dbReference>
<name>M7TKJ1_EUTLA</name>
<feature type="transmembrane region" description="Helical" evidence="7">
    <location>
        <begin position="215"/>
        <end position="234"/>
    </location>
</feature>
<dbReference type="Proteomes" id="UP000012174">
    <property type="component" value="Unassembled WGS sequence"/>
</dbReference>
<dbReference type="Gene3D" id="1.20.1250.20">
    <property type="entry name" value="MFS general substrate transporter like domains"/>
    <property type="match status" value="1"/>
</dbReference>